<dbReference type="EMBL" id="CAJVPL010000524">
    <property type="protein sequence ID" value="CAG8506197.1"/>
    <property type="molecule type" value="Genomic_DNA"/>
</dbReference>
<gene>
    <name evidence="2" type="ORF">AGERDE_LOCUS4503</name>
</gene>
<reference evidence="2" key="1">
    <citation type="submission" date="2021-06" db="EMBL/GenBank/DDBJ databases">
        <authorList>
            <person name="Kallberg Y."/>
            <person name="Tangrot J."/>
            <person name="Rosling A."/>
        </authorList>
    </citation>
    <scope>NUCLEOTIDE SEQUENCE</scope>
    <source>
        <strain evidence="2">MT106</strain>
    </source>
</reference>
<protein>
    <submittedName>
        <fullName evidence="2">13166_t:CDS:1</fullName>
    </submittedName>
</protein>
<dbReference type="OrthoDB" id="10647969at2759"/>
<accession>A0A9N8ZS36</accession>
<dbReference type="Proteomes" id="UP000789831">
    <property type="component" value="Unassembled WGS sequence"/>
</dbReference>
<comment type="caution">
    <text evidence="2">The sequence shown here is derived from an EMBL/GenBank/DDBJ whole genome shotgun (WGS) entry which is preliminary data.</text>
</comment>
<sequence length="182" mass="21166">MSLSLPLLSNITTPEIANESKLTYPTSLPRRGRKKQEQTNINNANIIWKPLLPKPPDPIPMTKIRFINSPEQQQISPATPETLSTFTSHESLCRVEQDTTKVDLMPMLLQAATHAAIRDKRQERKESRKRKREATERLLAENKQLKLRIYELEGQIMDLTNERIIILKENERMKKELEKKNT</sequence>
<proteinExistence type="predicted"/>
<evidence type="ECO:0000313" key="2">
    <source>
        <dbReference type="EMBL" id="CAG8506197.1"/>
    </source>
</evidence>
<organism evidence="2 3">
    <name type="scientific">Ambispora gerdemannii</name>
    <dbReference type="NCBI Taxonomy" id="144530"/>
    <lineage>
        <taxon>Eukaryota</taxon>
        <taxon>Fungi</taxon>
        <taxon>Fungi incertae sedis</taxon>
        <taxon>Mucoromycota</taxon>
        <taxon>Glomeromycotina</taxon>
        <taxon>Glomeromycetes</taxon>
        <taxon>Archaeosporales</taxon>
        <taxon>Ambisporaceae</taxon>
        <taxon>Ambispora</taxon>
    </lineage>
</organism>
<keyword evidence="3" id="KW-1185">Reference proteome</keyword>
<feature type="compositionally biased region" description="Basic and acidic residues" evidence="1">
    <location>
        <begin position="116"/>
        <end position="126"/>
    </location>
</feature>
<dbReference type="AlphaFoldDB" id="A0A9N8ZS36"/>
<name>A0A9N8ZS36_9GLOM</name>
<evidence type="ECO:0000256" key="1">
    <source>
        <dbReference type="SAM" id="MobiDB-lite"/>
    </source>
</evidence>
<feature type="region of interest" description="Disordered" evidence="1">
    <location>
        <begin position="115"/>
        <end position="135"/>
    </location>
</feature>
<evidence type="ECO:0000313" key="3">
    <source>
        <dbReference type="Proteomes" id="UP000789831"/>
    </source>
</evidence>